<dbReference type="SMART" id="SM00595">
    <property type="entry name" value="MADF"/>
    <property type="match status" value="1"/>
</dbReference>
<dbReference type="PANTHER" id="PTHR12243:SF60">
    <property type="entry name" value="SI:CH211-15D5.12-RELATED"/>
    <property type="match status" value="1"/>
</dbReference>
<dbReference type="OrthoDB" id="5779735at2759"/>
<dbReference type="GO" id="GO:0006357">
    <property type="term" value="P:regulation of transcription by RNA polymerase II"/>
    <property type="evidence" value="ECO:0007669"/>
    <property type="project" value="TreeGrafter"/>
</dbReference>
<dbReference type="EnsemblMetazoa" id="SCAU016071-RA">
    <property type="protein sequence ID" value="SCAU016071-PA"/>
    <property type="gene ID" value="SCAU016071"/>
</dbReference>
<accession>A0A1I8QDF3</accession>
<protein>
    <recommendedName>
        <fullName evidence="1">MADF domain-containing protein</fullName>
    </recommendedName>
</protein>
<reference evidence="2" key="1">
    <citation type="submission" date="2020-05" db="UniProtKB">
        <authorList>
            <consortium name="EnsemblMetazoa"/>
        </authorList>
    </citation>
    <scope>IDENTIFICATION</scope>
    <source>
        <strain evidence="2">USDA</strain>
    </source>
</reference>
<evidence type="ECO:0000313" key="2">
    <source>
        <dbReference type="EnsemblMetazoa" id="SCAU016071-PA"/>
    </source>
</evidence>
<dbReference type="InterPro" id="IPR039353">
    <property type="entry name" value="TF_Adf1"/>
</dbReference>
<proteinExistence type="predicted"/>
<dbReference type="GO" id="GO:0005634">
    <property type="term" value="C:nucleus"/>
    <property type="evidence" value="ECO:0007669"/>
    <property type="project" value="TreeGrafter"/>
</dbReference>
<name>A0A1I8QDF3_STOCA</name>
<keyword evidence="3" id="KW-1185">Reference proteome</keyword>
<evidence type="ECO:0000313" key="3">
    <source>
        <dbReference type="Proteomes" id="UP000095300"/>
    </source>
</evidence>
<sequence>MDDEKLIELVEAHDVLYNRHHRFYKNQEKKNEAFEAIAAELGIPYVQFVVNRYRTLRDRFVRYKRLRGTEDGAKFYLPVMEKMEFLSPNVFNRKNRSKHNIKSGNSFDSDCSNSMDPLQFPTSKRYRASEQTINISPVLTIEKSFQPSVSSKGHKRKAETLEETTSKKANIDNNTINIDEEFREALTCFQKICKAKEENQKNEALEGFRHMIVSTIAQMSSSKQTKAMLCVTEAVMHLKMEDDDLL</sequence>
<dbReference type="AlphaFoldDB" id="A0A1I8QDF3"/>
<dbReference type="Pfam" id="PF10545">
    <property type="entry name" value="MADF_DNA_bdg"/>
    <property type="match status" value="1"/>
</dbReference>
<dbReference type="KEGG" id="scac:106090774"/>
<dbReference type="InterPro" id="IPR006578">
    <property type="entry name" value="MADF-dom"/>
</dbReference>
<evidence type="ECO:0000259" key="1">
    <source>
        <dbReference type="PROSITE" id="PS51029"/>
    </source>
</evidence>
<dbReference type="Proteomes" id="UP000095300">
    <property type="component" value="Unassembled WGS sequence"/>
</dbReference>
<gene>
    <name evidence="2" type="primary">106090774</name>
</gene>
<organism evidence="2 3">
    <name type="scientific">Stomoxys calcitrans</name>
    <name type="common">Stable fly</name>
    <name type="synonym">Conops calcitrans</name>
    <dbReference type="NCBI Taxonomy" id="35570"/>
    <lineage>
        <taxon>Eukaryota</taxon>
        <taxon>Metazoa</taxon>
        <taxon>Ecdysozoa</taxon>
        <taxon>Arthropoda</taxon>
        <taxon>Hexapoda</taxon>
        <taxon>Insecta</taxon>
        <taxon>Pterygota</taxon>
        <taxon>Neoptera</taxon>
        <taxon>Endopterygota</taxon>
        <taxon>Diptera</taxon>
        <taxon>Brachycera</taxon>
        <taxon>Muscomorpha</taxon>
        <taxon>Muscoidea</taxon>
        <taxon>Muscidae</taxon>
        <taxon>Stomoxys</taxon>
    </lineage>
</organism>
<dbReference type="VEuPathDB" id="VectorBase:SCAU016071"/>
<feature type="domain" description="MADF" evidence="1">
    <location>
        <begin position="5"/>
        <end position="91"/>
    </location>
</feature>
<dbReference type="PANTHER" id="PTHR12243">
    <property type="entry name" value="MADF DOMAIN TRANSCRIPTION FACTOR"/>
    <property type="match status" value="1"/>
</dbReference>
<dbReference type="PROSITE" id="PS51029">
    <property type="entry name" value="MADF"/>
    <property type="match status" value="1"/>
</dbReference>
<dbReference type="GO" id="GO:0005667">
    <property type="term" value="C:transcription regulator complex"/>
    <property type="evidence" value="ECO:0007669"/>
    <property type="project" value="TreeGrafter"/>
</dbReference>